<keyword evidence="4" id="KW-0119">Carbohydrate metabolism</keyword>
<reference evidence="9 10" key="1">
    <citation type="submission" date="2018-03" db="EMBL/GenBank/DDBJ databases">
        <title>Genomic Encyclopedia of Archaeal and Bacterial Type Strains, Phase II (KMG-II): from individual species to whole genera.</title>
        <authorList>
            <person name="Goeker M."/>
        </authorList>
    </citation>
    <scope>NUCLEOTIDE SEQUENCE [LARGE SCALE GENOMIC DNA]</scope>
    <source>
        <strain evidence="9 10">DSM 100346</strain>
    </source>
</reference>
<dbReference type="Pfam" id="PF00704">
    <property type="entry name" value="Glyco_hydro_18"/>
    <property type="match status" value="1"/>
</dbReference>
<dbReference type="PANTHER" id="PTHR11177:SF317">
    <property type="entry name" value="CHITINASE 12-RELATED"/>
    <property type="match status" value="1"/>
</dbReference>
<dbReference type="InterPro" id="IPR001223">
    <property type="entry name" value="Glyco_hydro18_cat"/>
</dbReference>
<dbReference type="PROSITE" id="PS51257">
    <property type="entry name" value="PROKAR_LIPOPROTEIN"/>
    <property type="match status" value="1"/>
</dbReference>
<dbReference type="RefSeq" id="WP_109673220.1">
    <property type="nucleotide sequence ID" value="NZ_QGDT01000002.1"/>
</dbReference>
<comment type="similarity">
    <text evidence="7">Belongs to the glycosyl hydrolase 18 family.</text>
</comment>
<evidence type="ECO:0000259" key="8">
    <source>
        <dbReference type="PROSITE" id="PS51910"/>
    </source>
</evidence>
<evidence type="ECO:0000256" key="1">
    <source>
        <dbReference type="ARBA" id="ARBA00000822"/>
    </source>
</evidence>
<dbReference type="CDD" id="cd06548">
    <property type="entry name" value="GH18_chitinase"/>
    <property type="match status" value="1"/>
</dbReference>
<comment type="catalytic activity">
    <reaction evidence="1">
        <text>Random endo-hydrolysis of N-acetyl-beta-D-glucosaminide (1-&gt;4)-beta-linkages in chitin and chitodextrins.</text>
        <dbReference type="EC" id="3.2.1.14"/>
    </reaction>
</comment>
<name>A0A316AP35_9BACT</name>
<dbReference type="SUPFAM" id="SSF54556">
    <property type="entry name" value="Chitinase insertion domain"/>
    <property type="match status" value="1"/>
</dbReference>
<dbReference type="InterPro" id="IPR050314">
    <property type="entry name" value="Glycosyl_Hydrlase_18"/>
</dbReference>
<keyword evidence="4" id="KW-0146">Chitin degradation</keyword>
<dbReference type="AlphaFoldDB" id="A0A316AP35"/>
<dbReference type="PANTHER" id="PTHR11177">
    <property type="entry name" value="CHITINASE"/>
    <property type="match status" value="1"/>
</dbReference>
<feature type="domain" description="GH18" evidence="8">
    <location>
        <begin position="34"/>
        <end position="378"/>
    </location>
</feature>
<dbReference type="OrthoDB" id="9775889at2"/>
<protein>
    <recommendedName>
        <fullName evidence="2">chitinase</fullName>
        <ecNumber evidence="2">3.2.1.14</ecNumber>
    </recommendedName>
</protein>
<evidence type="ECO:0000313" key="10">
    <source>
        <dbReference type="Proteomes" id="UP000245880"/>
    </source>
</evidence>
<dbReference type="InterPro" id="IPR029070">
    <property type="entry name" value="Chitinase_insertion_sf"/>
</dbReference>
<proteinExistence type="inferred from homology"/>
<dbReference type="Gene3D" id="3.20.20.80">
    <property type="entry name" value="Glycosidases"/>
    <property type="match status" value="1"/>
</dbReference>
<accession>A0A316AP35</accession>
<dbReference type="InterPro" id="IPR001579">
    <property type="entry name" value="Glyco_hydro_18_chit_AS"/>
</dbReference>
<dbReference type="SMART" id="SM00636">
    <property type="entry name" value="Glyco_18"/>
    <property type="match status" value="1"/>
</dbReference>
<comment type="caution">
    <text evidence="9">The sequence shown here is derived from an EMBL/GenBank/DDBJ whole genome shotgun (WGS) entry which is preliminary data.</text>
</comment>
<evidence type="ECO:0000256" key="6">
    <source>
        <dbReference type="RuleBase" id="RU000489"/>
    </source>
</evidence>
<evidence type="ECO:0000256" key="2">
    <source>
        <dbReference type="ARBA" id="ARBA00012729"/>
    </source>
</evidence>
<dbReference type="PROSITE" id="PS01095">
    <property type="entry name" value="GH18_1"/>
    <property type="match status" value="1"/>
</dbReference>
<dbReference type="GO" id="GO:0006032">
    <property type="term" value="P:chitin catabolic process"/>
    <property type="evidence" value="ECO:0007669"/>
    <property type="project" value="UniProtKB-KW"/>
</dbReference>
<evidence type="ECO:0000256" key="4">
    <source>
        <dbReference type="ARBA" id="ARBA00023024"/>
    </source>
</evidence>
<dbReference type="EMBL" id="QGDT01000002">
    <property type="protein sequence ID" value="PWJ59322.1"/>
    <property type="molecule type" value="Genomic_DNA"/>
</dbReference>
<dbReference type="GO" id="GO:0008061">
    <property type="term" value="F:chitin binding"/>
    <property type="evidence" value="ECO:0007669"/>
    <property type="project" value="InterPro"/>
</dbReference>
<sequence>MYHALKKALMYSLPLVGILGMSSCAKEPEERPSPVVIGYVGGFHGLLDTERIQVEKLTHINYAFVNIVEGKAFLTNEKTDSTNFRKLNALKKENPDLKILISIGGWAWSENFSDAVLTDSSRKVFAKTSVDIIRKYHLDGVDIDWEYPGMEGEEDNIYRPEDQENYTLMFAALREELDTMEQETGSPKLLTTAVGGFEEYLKHTDMKAAAEYLDFVNLMTYDLFHANVSVHHAGLYASDAYSSNKNADHCIQAFVAAGVPVEKLVMGLPFYGRSFTVAPQTDQVVGMPYTAKSYIDGYGYIKDSLVNQRGFKVFRDEKAQVPYIYNAETGQMISYDEEESVKVKCDYVLKNKMAGVMFWEYDSDPKGYLLGTIYDTFK</sequence>
<dbReference type="GO" id="GO:0008843">
    <property type="term" value="F:endochitinase activity"/>
    <property type="evidence" value="ECO:0007669"/>
    <property type="project" value="UniProtKB-EC"/>
</dbReference>
<keyword evidence="10" id="KW-1185">Reference proteome</keyword>
<evidence type="ECO:0000256" key="3">
    <source>
        <dbReference type="ARBA" id="ARBA00022801"/>
    </source>
</evidence>
<keyword evidence="3 6" id="KW-0378">Hydrolase</keyword>
<evidence type="ECO:0000256" key="7">
    <source>
        <dbReference type="RuleBase" id="RU004453"/>
    </source>
</evidence>
<evidence type="ECO:0000256" key="5">
    <source>
        <dbReference type="ARBA" id="ARBA00023295"/>
    </source>
</evidence>
<dbReference type="GO" id="GO:0005975">
    <property type="term" value="P:carbohydrate metabolic process"/>
    <property type="evidence" value="ECO:0007669"/>
    <property type="project" value="InterPro"/>
</dbReference>
<keyword evidence="4" id="KW-0624">Polysaccharide degradation</keyword>
<dbReference type="EC" id="3.2.1.14" evidence="2"/>
<dbReference type="SUPFAM" id="SSF51445">
    <property type="entry name" value="(Trans)glycosidases"/>
    <property type="match status" value="1"/>
</dbReference>
<dbReference type="Gene3D" id="3.10.50.10">
    <property type="match status" value="1"/>
</dbReference>
<dbReference type="InterPro" id="IPR011583">
    <property type="entry name" value="Chitinase_II/V-like_cat"/>
</dbReference>
<organism evidence="9 10">
    <name type="scientific">Dyadobacter jejuensis</name>
    <dbReference type="NCBI Taxonomy" id="1082580"/>
    <lineage>
        <taxon>Bacteria</taxon>
        <taxon>Pseudomonadati</taxon>
        <taxon>Bacteroidota</taxon>
        <taxon>Cytophagia</taxon>
        <taxon>Cytophagales</taxon>
        <taxon>Spirosomataceae</taxon>
        <taxon>Dyadobacter</taxon>
    </lineage>
</organism>
<dbReference type="InterPro" id="IPR017853">
    <property type="entry name" value="GH"/>
</dbReference>
<dbReference type="Proteomes" id="UP000245880">
    <property type="component" value="Unassembled WGS sequence"/>
</dbReference>
<evidence type="ECO:0000313" key="9">
    <source>
        <dbReference type="EMBL" id="PWJ59322.1"/>
    </source>
</evidence>
<dbReference type="PROSITE" id="PS51910">
    <property type="entry name" value="GH18_2"/>
    <property type="match status" value="1"/>
</dbReference>
<keyword evidence="5 6" id="KW-0326">Glycosidase</keyword>
<gene>
    <name evidence="9" type="ORF">CLV98_102154</name>
</gene>